<gene>
    <name evidence="9" type="ORF">E1263_25745</name>
</gene>
<dbReference type="EMBL" id="SMKX01000086">
    <property type="protein sequence ID" value="TDD55885.1"/>
    <property type="molecule type" value="Genomic_DNA"/>
</dbReference>
<dbReference type="GO" id="GO:0006508">
    <property type="term" value="P:proteolysis"/>
    <property type="evidence" value="ECO:0007669"/>
    <property type="project" value="UniProtKB-KW"/>
</dbReference>
<keyword evidence="2 9" id="KW-0121">Carboxypeptidase</keyword>
<evidence type="ECO:0000256" key="4">
    <source>
        <dbReference type="ARBA" id="ARBA00022801"/>
    </source>
</evidence>
<dbReference type="GO" id="GO:0008236">
    <property type="term" value="F:serine-type peptidase activity"/>
    <property type="evidence" value="ECO:0007669"/>
    <property type="project" value="UniProtKB-KW"/>
</dbReference>
<organism evidence="9 10">
    <name type="scientific">Kribbella antibiotica</name>
    <dbReference type="NCBI Taxonomy" id="190195"/>
    <lineage>
        <taxon>Bacteria</taxon>
        <taxon>Bacillati</taxon>
        <taxon>Actinomycetota</taxon>
        <taxon>Actinomycetes</taxon>
        <taxon>Propionibacteriales</taxon>
        <taxon>Kribbellaceae</taxon>
        <taxon>Kribbella</taxon>
    </lineage>
</organism>
<keyword evidence="3" id="KW-0645">Protease</keyword>
<dbReference type="InterPro" id="IPR027478">
    <property type="entry name" value="LdcA_N"/>
</dbReference>
<dbReference type="PANTHER" id="PTHR30237">
    <property type="entry name" value="MURAMOYLTETRAPEPTIDE CARBOXYPEPTIDASE"/>
    <property type="match status" value="1"/>
</dbReference>
<comment type="caution">
    <text evidence="9">The sequence shown here is derived from an EMBL/GenBank/DDBJ whole genome shotgun (WGS) entry which is preliminary data.</text>
</comment>
<feature type="domain" description="LD-carboxypeptidase N-terminal" evidence="7">
    <location>
        <begin position="16"/>
        <end position="134"/>
    </location>
</feature>
<dbReference type="InterPro" id="IPR029062">
    <property type="entry name" value="Class_I_gatase-like"/>
</dbReference>
<feature type="active site" description="Charge relay system" evidence="6">
    <location>
        <position position="275"/>
    </location>
</feature>
<evidence type="ECO:0000259" key="7">
    <source>
        <dbReference type="Pfam" id="PF02016"/>
    </source>
</evidence>
<feature type="active site" description="Charge relay system" evidence="6">
    <location>
        <position position="210"/>
    </location>
</feature>
<accession>A0A4R4ZC72</accession>
<keyword evidence="5" id="KW-0720">Serine protease</keyword>
<evidence type="ECO:0000256" key="5">
    <source>
        <dbReference type="ARBA" id="ARBA00022825"/>
    </source>
</evidence>
<dbReference type="Gene3D" id="3.50.30.60">
    <property type="entry name" value="LD-carboxypeptidase A C-terminal domain-like"/>
    <property type="match status" value="1"/>
</dbReference>
<dbReference type="CDD" id="cd07025">
    <property type="entry name" value="Peptidase_S66"/>
    <property type="match status" value="1"/>
</dbReference>
<dbReference type="OrthoDB" id="9807329at2"/>
<reference evidence="9 10" key="1">
    <citation type="submission" date="2019-03" db="EMBL/GenBank/DDBJ databases">
        <title>Draft genome sequences of novel Actinobacteria.</title>
        <authorList>
            <person name="Sahin N."/>
            <person name="Ay H."/>
            <person name="Saygin H."/>
        </authorList>
    </citation>
    <scope>NUCLEOTIDE SEQUENCE [LARGE SCALE GENOMIC DNA]</scope>
    <source>
        <strain evidence="9 10">JCM 13523</strain>
    </source>
</reference>
<evidence type="ECO:0000313" key="10">
    <source>
        <dbReference type="Proteomes" id="UP000295124"/>
    </source>
</evidence>
<dbReference type="RefSeq" id="WP_132171766.1">
    <property type="nucleotide sequence ID" value="NZ_SMKX01000086.1"/>
</dbReference>
<evidence type="ECO:0000256" key="6">
    <source>
        <dbReference type="PIRSR" id="PIRSR028757-1"/>
    </source>
</evidence>
<dbReference type="GO" id="GO:0004180">
    <property type="term" value="F:carboxypeptidase activity"/>
    <property type="evidence" value="ECO:0007669"/>
    <property type="project" value="UniProtKB-KW"/>
</dbReference>
<sequence length="308" mass="32828">MTSVVVPERLRSGDRIAVVAPSGRVQGERLDVALEYLKEWGLEVEVMPSVLAGHERFAYLAAEDKARAADLRDAWLDDRFAAVFCARGGYGVQRMLELVDFDELVAVPKWFVGFSDITALHEPLNARGLVTVHGPMAAAVEQLGVEEGRTRLHDLLFEPASVTDLFAPRGARTLVDGVAEGVLRGGNLALLATSIGTPTYAAPAGVVVLEDVSEQGYRIDRMLTQLLRSGWFDRVTGIVVGDFSESDDQGLAADVVLERLEPLGLPMVAGAAIGHEDLNLAVPLGLPVRLDAAAATLTPLWPGAAAGS</sequence>
<dbReference type="InterPro" id="IPR003507">
    <property type="entry name" value="S66_fam"/>
</dbReference>
<dbReference type="AlphaFoldDB" id="A0A4R4ZC72"/>
<dbReference type="InterPro" id="IPR040921">
    <property type="entry name" value="Peptidase_S66C"/>
</dbReference>
<keyword evidence="4" id="KW-0378">Hydrolase</keyword>
<dbReference type="Gene3D" id="3.40.50.10740">
    <property type="entry name" value="Class I glutamine amidotransferase-like"/>
    <property type="match status" value="1"/>
</dbReference>
<keyword evidence="10" id="KW-1185">Reference proteome</keyword>
<dbReference type="PANTHER" id="PTHR30237:SF2">
    <property type="entry name" value="MUREIN TETRAPEPTIDE CARBOXYPEPTIDASE"/>
    <property type="match status" value="1"/>
</dbReference>
<evidence type="ECO:0000313" key="9">
    <source>
        <dbReference type="EMBL" id="TDD55885.1"/>
    </source>
</evidence>
<proteinExistence type="inferred from homology"/>
<evidence type="ECO:0000256" key="2">
    <source>
        <dbReference type="ARBA" id="ARBA00022645"/>
    </source>
</evidence>
<name>A0A4R4ZC72_9ACTN</name>
<evidence type="ECO:0000256" key="3">
    <source>
        <dbReference type="ARBA" id="ARBA00022670"/>
    </source>
</evidence>
<dbReference type="SUPFAM" id="SSF52317">
    <property type="entry name" value="Class I glutamine amidotransferase-like"/>
    <property type="match status" value="1"/>
</dbReference>
<evidence type="ECO:0000259" key="8">
    <source>
        <dbReference type="Pfam" id="PF17676"/>
    </source>
</evidence>
<dbReference type="Proteomes" id="UP000295124">
    <property type="component" value="Unassembled WGS sequence"/>
</dbReference>
<dbReference type="Pfam" id="PF02016">
    <property type="entry name" value="Peptidase_S66"/>
    <property type="match status" value="1"/>
</dbReference>
<comment type="similarity">
    <text evidence="1">Belongs to the peptidase S66 family.</text>
</comment>
<dbReference type="SUPFAM" id="SSF141986">
    <property type="entry name" value="LD-carboxypeptidase A C-terminal domain-like"/>
    <property type="match status" value="1"/>
</dbReference>
<protein>
    <submittedName>
        <fullName evidence="9">LD-carboxypeptidase</fullName>
    </submittedName>
</protein>
<dbReference type="PIRSF" id="PIRSF028757">
    <property type="entry name" value="LD-carboxypeptidase"/>
    <property type="match status" value="1"/>
</dbReference>
<evidence type="ECO:0000256" key="1">
    <source>
        <dbReference type="ARBA" id="ARBA00010233"/>
    </source>
</evidence>
<feature type="domain" description="LD-carboxypeptidase C-terminal" evidence="8">
    <location>
        <begin position="180"/>
        <end position="290"/>
    </location>
</feature>
<dbReference type="InterPro" id="IPR027461">
    <property type="entry name" value="Carboxypeptidase_A_C_sf"/>
</dbReference>
<dbReference type="Pfam" id="PF17676">
    <property type="entry name" value="Peptidase_S66C"/>
    <property type="match status" value="1"/>
</dbReference>
<feature type="active site" description="Nucleophile" evidence="6">
    <location>
        <position position="115"/>
    </location>
</feature>
<dbReference type="InterPro" id="IPR040449">
    <property type="entry name" value="Peptidase_S66_N"/>
</dbReference>